<accession>A0A1W1V490</accession>
<dbReference type="CDD" id="cd01748">
    <property type="entry name" value="GATase1_IGP_Synthase"/>
    <property type="match status" value="1"/>
</dbReference>
<dbReference type="EC" id="3.5.1.2" evidence="10"/>
<dbReference type="GO" id="GO:0016829">
    <property type="term" value="F:lyase activity"/>
    <property type="evidence" value="ECO:0007669"/>
    <property type="project" value="UniProtKB-KW"/>
</dbReference>
<dbReference type="OrthoDB" id="9807137at2"/>
<evidence type="ECO:0000256" key="1">
    <source>
        <dbReference type="ARBA" id="ARBA00005091"/>
    </source>
</evidence>
<comment type="subunit">
    <text evidence="2 10">Heterodimer of HisH and HisF.</text>
</comment>
<dbReference type="EC" id="4.3.2.10" evidence="10"/>
<comment type="catalytic activity">
    <reaction evidence="8 10">
        <text>5-[(5-phospho-1-deoxy-D-ribulos-1-ylimino)methylamino]-1-(5-phospho-beta-D-ribosyl)imidazole-4-carboxamide + L-glutamine = D-erythro-1-(imidazol-4-yl)glycerol 3-phosphate + 5-amino-1-(5-phospho-beta-D-ribosyl)imidazole-4-carboxamide + L-glutamate + H(+)</text>
        <dbReference type="Rhea" id="RHEA:24793"/>
        <dbReference type="ChEBI" id="CHEBI:15378"/>
        <dbReference type="ChEBI" id="CHEBI:29985"/>
        <dbReference type="ChEBI" id="CHEBI:58278"/>
        <dbReference type="ChEBI" id="CHEBI:58359"/>
        <dbReference type="ChEBI" id="CHEBI:58475"/>
        <dbReference type="ChEBI" id="CHEBI:58525"/>
        <dbReference type="EC" id="4.3.2.10"/>
    </reaction>
</comment>
<dbReference type="SUPFAM" id="SSF52317">
    <property type="entry name" value="Class I glutamine amidotransferase-like"/>
    <property type="match status" value="1"/>
</dbReference>
<keyword evidence="3 10" id="KW-0028">Amino-acid biosynthesis</keyword>
<keyword evidence="5 10" id="KW-0315">Glutamine amidotransferase</keyword>
<dbReference type="GO" id="GO:0005737">
    <property type="term" value="C:cytoplasm"/>
    <property type="evidence" value="ECO:0007669"/>
    <property type="project" value="UniProtKB-SubCell"/>
</dbReference>
<comment type="subcellular location">
    <subcellularLocation>
        <location evidence="10">Cytoplasm</location>
    </subcellularLocation>
</comment>
<reference evidence="13 14" key="1">
    <citation type="submission" date="2017-04" db="EMBL/GenBank/DDBJ databases">
        <authorList>
            <person name="Afonso C.L."/>
            <person name="Miller P.J."/>
            <person name="Scott M.A."/>
            <person name="Spackman E."/>
            <person name="Goraichik I."/>
            <person name="Dimitrov K.M."/>
            <person name="Suarez D.L."/>
            <person name="Swayne D.E."/>
        </authorList>
    </citation>
    <scope>NUCLEOTIDE SEQUENCE [LARGE SCALE GENOMIC DNA]</scope>
    <source>
        <strain evidence="13 14">DSM 11270</strain>
    </source>
</reference>
<dbReference type="Proteomes" id="UP000192731">
    <property type="component" value="Unassembled WGS sequence"/>
</dbReference>
<comment type="function">
    <text evidence="10">IGPS catalyzes the conversion of PRFAR and glutamine to IGP, AICAR and glutamate. The HisH subunit catalyzes the hydrolysis of glutamine to glutamate and ammonia as part of the synthesis of IGP and AICAR. The resulting ammonia molecule is channeled to the active site of HisF.</text>
</comment>
<dbReference type="PANTHER" id="PTHR42701:SF1">
    <property type="entry name" value="IMIDAZOLE GLYCEROL PHOSPHATE SYNTHASE SUBUNIT HISH"/>
    <property type="match status" value="1"/>
</dbReference>
<organism evidence="13 14">
    <name type="scientific">Desulfonispora thiosulfatigenes DSM 11270</name>
    <dbReference type="NCBI Taxonomy" id="656914"/>
    <lineage>
        <taxon>Bacteria</taxon>
        <taxon>Bacillati</taxon>
        <taxon>Bacillota</taxon>
        <taxon>Clostridia</taxon>
        <taxon>Eubacteriales</taxon>
        <taxon>Peptococcaceae</taxon>
        <taxon>Desulfonispora</taxon>
    </lineage>
</organism>
<feature type="active site" evidence="10 11">
    <location>
        <position position="181"/>
    </location>
</feature>
<gene>
    <name evidence="10" type="primary">hisH</name>
    <name evidence="13" type="ORF">SAMN00017405_1831</name>
</gene>
<comment type="pathway">
    <text evidence="1 10">Amino-acid biosynthesis; L-histidine biosynthesis; L-histidine from 5-phospho-alpha-D-ribose 1-diphosphate: step 5/9.</text>
</comment>
<dbReference type="GO" id="GO:0000105">
    <property type="term" value="P:L-histidine biosynthetic process"/>
    <property type="evidence" value="ECO:0007669"/>
    <property type="project" value="UniProtKB-UniRule"/>
</dbReference>
<dbReference type="RefSeq" id="WP_084052814.1">
    <property type="nucleotide sequence ID" value="NZ_FWWT01000015.1"/>
</dbReference>
<protein>
    <recommendedName>
        <fullName evidence="10">Imidazole glycerol phosphate synthase subunit HisH</fullName>
        <ecNumber evidence="10">4.3.2.10</ecNumber>
    </recommendedName>
    <alternativeName>
        <fullName evidence="10">IGP synthase glutaminase subunit</fullName>
        <ecNumber evidence="10">3.5.1.2</ecNumber>
    </alternativeName>
    <alternativeName>
        <fullName evidence="10">IGP synthase subunit HisH</fullName>
    </alternativeName>
    <alternativeName>
        <fullName evidence="10">ImGP synthase subunit HisH</fullName>
        <shortName evidence="10">IGPS subunit HisH</shortName>
    </alternativeName>
</protein>
<dbReference type="Gene3D" id="3.40.50.880">
    <property type="match status" value="1"/>
</dbReference>
<feature type="active site" description="Nucleophile" evidence="10 11">
    <location>
        <position position="79"/>
    </location>
</feature>
<dbReference type="InterPro" id="IPR010139">
    <property type="entry name" value="Imidazole-glycPsynth_HisH"/>
</dbReference>
<dbReference type="PROSITE" id="PS51273">
    <property type="entry name" value="GATASE_TYPE_1"/>
    <property type="match status" value="1"/>
</dbReference>
<dbReference type="PANTHER" id="PTHR42701">
    <property type="entry name" value="IMIDAZOLE GLYCEROL PHOSPHATE SYNTHASE SUBUNIT HISH"/>
    <property type="match status" value="1"/>
</dbReference>
<dbReference type="AlphaFoldDB" id="A0A1W1V490"/>
<sequence>MIGIIDYGMGNIFSLQAALNRLNVKNELVFAVDKLDDYKALMLPGVGAFKDAMINLEKLGLDKALVEWTTKGKPLLGICLGMQLFFEISREYGNTKGLGLIPGTIEKIPARVKIPHIGWNKLNIENNHPIFKDLNQGYVYFVHSYFAKMPRDLILAQAPYGVEIPAIVAKNNIVGMQFHPEKSGQTGLKLLENWIQSVNA</sequence>
<evidence type="ECO:0000256" key="2">
    <source>
        <dbReference type="ARBA" id="ARBA00011152"/>
    </source>
</evidence>
<dbReference type="EMBL" id="FWWT01000015">
    <property type="protein sequence ID" value="SMB88083.1"/>
    <property type="molecule type" value="Genomic_DNA"/>
</dbReference>
<evidence type="ECO:0000256" key="10">
    <source>
        <dbReference type="HAMAP-Rule" id="MF_00278"/>
    </source>
</evidence>
<proteinExistence type="inferred from homology"/>
<dbReference type="InterPro" id="IPR029062">
    <property type="entry name" value="Class_I_gatase-like"/>
</dbReference>
<dbReference type="NCBIfam" id="TIGR01855">
    <property type="entry name" value="IMP_synth_hisH"/>
    <property type="match status" value="1"/>
</dbReference>
<evidence type="ECO:0000256" key="9">
    <source>
        <dbReference type="ARBA" id="ARBA00049534"/>
    </source>
</evidence>
<name>A0A1W1V490_DESTI</name>
<evidence type="ECO:0000256" key="8">
    <source>
        <dbReference type="ARBA" id="ARBA00047838"/>
    </source>
</evidence>
<keyword evidence="10" id="KW-0963">Cytoplasm</keyword>
<dbReference type="STRING" id="656914.SAMN00017405_1831"/>
<evidence type="ECO:0000256" key="11">
    <source>
        <dbReference type="PIRSR" id="PIRSR000495-1"/>
    </source>
</evidence>
<evidence type="ECO:0000259" key="12">
    <source>
        <dbReference type="Pfam" id="PF00117"/>
    </source>
</evidence>
<dbReference type="HAMAP" id="MF_00278">
    <property type="entry name" value="HisH"/>
    <property type="match status" value="1"/>
</dbReference>
<dbReference type="PIRSF" id="PIRSF000495">
    <property type="entry name" value="Amidotransf_hisH"/>
    <property type="match status" value="1"/>
</dbReference>
<evidence type="ECO:0000313" key="13">
    <source>
        <dbReference type="EMBL" id="SMB88083.1"/>
    </source>
</evidence>
<evidence type="ECO:0000256" key="5">
    <source>
        <dbReference type="ARBA" id="ARBA00022962"/>
    </source>
</evidence>
<keyword evidence="7 10" id="KW-0456">Lyase</keyword>
<evidence type="ECO:0000256" key="6">
    <source>
        <dbReference type="ARBA" id="ARBA00023102"/>
    </source>
</evidence>
<evidence type="ECO:0000313" key="14">
    <source>
        <dbReference type="Proteomes" id="UP000192731"/>
    </source>
</evidence>
<comment type="catalytic activity">
    <reaction evidence="9 10">
        <text>L-glutamine + H2O = L-glutamate + NH4(+)</text>
        <dbReference type="Rhea" id="RHEA:15889"/>
        <dbReference type="ChEBI" id="CHEBI:15377"/>
        <dbReference type="ChEBI" id="CHEBI:28938"/>
        <dbReference type="ChEBI" id="CHEBI:29985"/>
        <dbReference type="ChEBI" id="CHEBI:58359"/>
        <dbReference type="EC" id="3.5.1.2"/>
    </reaction>
</comment>
<evidence type="ECO:0000256" key="4">
    <source>
        <dbReference type="ARBA" id="ARBA00022801"/>
    </source>
</evidence>
<keyword evidence="6 10" id="KW-0368">Histidine biosynthesis</keyword>
<feature type="domain" description="Glutamine amidotransferase" evidence="12">
    <location>
        <begin position="4"/>
        <end position="194"/>
    </location>
</feature>
<keyword evidence="14" id="KW-1185">Reference proteome</keyword>
<dbReference type="GO" id="GO:0004359">
    <property type="term" value="F:glutaminase activity"/>
    <property type="evidence" value="ECO:0007669"/>
    <property type="project" value="UniProtKB-EC"/>
</dbReference>
<evidence type="ECO:0000256" key="3">
    <source>
        <dbReference type="ARBA" id="ARBA00022605"/>
    </source>
</evidence>
<evidence type="ECO:0000256" key="7">
    <source>
        <dbReference type="ARBA" id="ARBA00023239"/>
    </source>
</evidence>
<dbReference type="InterPro" id="IPR017926">
    <property type="entry name" value="GATASE"/>
</dbReference>
<keyword evidence="4 10" id="KW-0378">Hydrolase</keyword>
<dbReference type="Pfam" id="PF00117">
    <property type="entry name" value="GATase"/>
    <property type="match status" value="1"/>
</dbReference>
<dbReference type="GO" id="GO:0000107">
    <property type="term" value="F:imidazoleglycerol-phosphate synthase activity"/>
    <property type="evidence" value="ECO:0007669"/>
    <property type="project" value="UniProtKB-UniRule"/>
</dbReference>
<feature type="active site" evidence="10 11">
    <location>
        <position position="179"/>
    </location>
</feature>
<dbReference type="UniPathway" id="UPA00031">
    <property type="reaction ID" value="UER00010"/>
</dbReference>